<dbReference type="CDD" id="cd00833">
    <property type="entry name" value="PKS"/>
    <property type="match status" value="1"/>
</dbReference>
<dbReference type="RefSeq" id="XP_026600025.1">
    <property type="nucleotide sequence ID" value="XM_026751677.1"/>
</dbReference>
<dbReference type="InterPro" id="IPR042104">
    <property type="entry name" value="PKS_dehydratase_sf"/>
</dbReference>
<reference evidence="9 10" key="1">
    <citation type="journal article" date="2018" name="IMA Fungus">
        <title>IMA Genome-F 9: Draft genome sequence of Annulohypoxylon stygium, Aspergillus mulundensis, Berkeleyomyces basicola (syn. Thielaviopsis basicola), Ceratocystis smalleyi, two Cercospora beticola strains, Coleophoma cylindrospora, Fusarium fracticaudum, Phialophora cf. hyalina, and Morchella septimelata.</title>
        <authorList>
            <person name="Wingfield B.D."/>
            <person name="Bills G.F."/>
            <person name="Dong Y."/>
            <person name="Huang W."/>
            <person name="Nel W.J."/>
            <person name="Swalarsk-Parry B.S."/>
            <person name="Vaghefi N."/>
            <person name="Wilken P.M."/>
            <person name="An Z."/>
            <person name="de Beer Z.W."/>
            <person name="De Vos L."/>
            <person name="Chen L."/>
            <person name="Duong T.A."/>
            <person name="Gao Y."/>
            <person name="Hammerbacher A."/>
            <person name="Kikkert J.R."/>
            <person name="Li Y."/>
            <person name="Li H."/>
            <person name="Li K."/>
            <person name="Li Q."/>
            <person name="Liu X."/>
            <person name="Ma X."/>
            <person name="Naidoo K."/>
            <person name="Pethybridge S.J."/>
            <person name="Sun J."/>
            <person name="Steenkamp E.T."/>
            <person name="van der Nest M.A."/>
            <person name="van Wyk S."/>
            <person name="Wingfield M.J."/>
            <person name="Xiong C."/>
            <person name="Yue Q."/>
            <person name="Zhang X."/>
        </authorList>
    </citation>
    <scope>NUCLEOTIDE SEQUENCE [LARGE SCALE GENOMIC DNA]</scope>
    <source>
        <strain evidence="9 10">DSM 5745</strain>
    </source>
</reference>
<keyword evidence="10" id="KW-1185">Reference proteome</keyword>
<dbReference type="STRING" id="1810919.A0A3D8QVW7"/>
<dbReference type="Pfam" id="PF16073">
    <property type="entry name" value="SAT"/>
    <property type="match status" value="1"/>
</dbReference>
<dbReference type="InterPro" id="IPR014030">
    <property type="entry name" value="Ketoacyl_synth_N"/>
</dbReference>
<feature type="active site" description="Proton donor; for dehydratase activity" evidence="4">
    <location>
        <position position="1579"/>
    </location>
</feature>
<evidence type="ECO:0000256" key="4">
    <source>
        <dbReference type="PROSITE-ProRule" id="PRU01363"/>
    </source>
</evidence>
<feature type="region of interest" description="C-terminal hotdog fold" evidence="4">
    <location>
        <begin position="1521"/>
        <end position="1681"/>
    </location>
</feature>
<dbReference type="InterPro" id="IPR014043">
    <property type="entry name" value="Acyl_transferase_dom"/>
</dbReference>
<dbReference type="SUPFAM" id="SSF47336">
    <property type="entry name" value="ACP-like"/>
    <property type="match status" value="1"/>
</dbReference>
<dbReference type="Proteomes" id="UP000256690">
    <property type="component" value="Unassembled WGS sequence"/>
</dbReference>
<dbReference type="GO" id="GO:0006633">
    <property type="term" value="P:fatty acid biosynthetic process"/>
    <property type="evidence" value="ECO:0007669"/>
    <property type="project" value="TreeGrafter"/>
</dbReference>
<dbReference type="Pfam" id="PF00109">
    <property type="entry name" value="ketoacyl-synt"/>
    <property type="match status" value="1"/>
</dbReference>
<dbReference type="NCBIfam" id="TIGR04532">
    <property type="entry name" value="PT_fungal_PKS"/>
    <property type="match status" value="1"/>
</dbReference>
<dbReference type="GO" id="GO:0044550">
    <property type="term" value="P:secondary metabolite biosynthetic process"/>
    <property type="evidence" value="ECO:0007669"/>
    <property type="project" value="TreeGrafter"/>
</dbReference>
<feature type="compositionally biased region" description="Low complexity" evidence="5">
    <location>
        <begin position="1706"/>
        <end position="1745"/>
    </location>
</feature>
<dbReference type="PANTHER" id="PTHR43775">
    <property type="entry name" value="FATTY ACID SYNTHASE"/>
    <property type="match status" value="1"/>
</dbReference>
<dbReference type="Gene3D" id="1.10.1200.10">
    <property type="entry name" value="ACP-like"/>
    <property type="match status" value="1"/>
</dbReference>
<feature type="domain" description="Carrier" evidence="6">
    <location>
        <begin position="1743"/>
        <end position="1820"/>
    </location>
</feature>
<evidence type="ECO:0000259" key="6">
    <source>
        <dbReference type="PROSITE" id="PS50075"/>
    </source>
</evidence>
<feature type="domain" description="Ketosynthase family 3 (KS3)" evidence="7">
    <location>
        <begin position="414"/>
        <end position="841"/>
    </location>
</feature>
<accession>A0A3D8QVW7</accession>
<dbReference type="Pfam" id="PF22621">
    <property type="entry name" value="CurL-like_PKS_C"/>
    <property type="match status" value="1"/>
</dbReference>
<dbReference type="InterPro" id="IPR009081">
    <property type="entry name" value="PP-bd_ACP"/>
</dbReference>
<evidence type="ECO:0000256" key="5">
    <source>
        <dbReference type="SAM" id="MobiDB-lite"/>
    </source>
</evidence>
<feature type="region of interest" description="Disordered" evidence="5">
    <location>
        <begin position="1698"/>
        <end position="1745"/>
    </location>
</feature>
<keyword evidence="1" id="KW-0596">Phosphopantetheine</keyword>
<dbReference type="InterPro" id="IPR050091">
    <property type="entry name" value="PKS_NRPS_Biosynth_Enz"/>
</dbReference>
<dbReference type="Gene3D" id="3.40.366.10">
    <property type="entry name" value="Malonyl-Coenzyme A Acyl Carrier Protein, domain 2"/>
    <property type="match status" value="1"/>
</dbReference>
<dbReference type="InterPro" id="IPR001227">
    <property type="entry name" value="Ac_transferase_dom_sf"/>
</dbReference>
<feature type="active site" description="Proton acceptor; for dehydratase activity" evidence="4">
    <location>
        <position position="1387"/>
    </location>
</feature>
<dbReference type="InterPro" id="IPR020841">
    <property type="entry name" value="PKS_Beta-ketoAc_synthase_dom"/>
</dbReference>
<gene>
    <name evidence="9" type="ORF">DSM5745_09661</name>
</gene>
<evidence type="ECO:0000313" key="10">
    <source>
        <dbReference type="Proteomes" id="UP000256690"/>
    </source>
</evidence>
<dbReference type="SMART" id="SM00825">
    <property type="entry name" value="PKS_KS"/>
    <property type="match status" value="1"/>
</dbReference>
<dbReference type="PROSITE" id="PS50075">
    <property type="entry name" value="CARRIER"/>
    <property type="match status" value="1"/>
</dbReference>
<sequence>MQVIFFSNKFPVENPCELFRRLRQQSKAPQHLVLRQLLDETTAAIRDEIRLLPADLRSLLPPFQSILDLAEGYDWQRCPLAGTFECVFLCLASLGLWSHCIQPELQMHAKQADAKRCRDYETRPHAFRFSRDDATVTGLGLGFLAATAIVASPALTDVPAAAADVIRIAMRAGIVVYQRAQDLEPQSLDAPLQSWTTLVKGLGEEAVQRELDGFNATVRASFLLTRQTRLTVQETPRAGLSRIYISVVEPDGGVFINGPPSRMRQLFSSPGPLKSAPRAPLPVHGGPCHAAHLYDRADVSWVVEHVRPEVGRRECASAPRLLSMADGQPLRAQTGFELFEEATHILLTQIIRWGEVIAALELSDEERNGLVVESCGRPGVIDGLVQALRGAAVHDLTAWLADDHGGGDVAASSDGKIAVVGMSCRLPGADDLQRFWELLEQGRDLHQRVPPDRYNVETHTDSTGTRMNTSQTPFGCFIDSPGLFDTGFFDMSPREAGQTDPTHRLALLTAYEALEQSGYVPERTSSTTRATVGTIYGQCSDDYREANAGQEIDMYFIPGNYRAFAPGRISYFFKLAGPSFSCDTACSASLAAVQIACAVLSRGEANMVVAGGLNVLTSSDSFAGLSRAHFLSKTGGCKVFDDAADGYCRGDGVASLVLKRLADAQSDNDNILGVILATATNHSSAAVSITHPHAPTQEALYRTVLRQAGVSPLEVDLVEMHGTGTQAGDAAEMESVTNVFTSPRRTERLYISSVKASLGHGEAAAGVTSLIKALLIFQHNAIPRHIGIKTALNSRFPDLQKLNVHIPAETVSWPVGTGRKRYALVNNFSAAGGNTALLLEEPPQRPPPSANACPATSYVVAVSAKHPLSLKRNIERLVAFLRRHPTTHLGSLAYTTTARRMHHVHRIAIQGSSIAEIIKGLELSSQPQGMALRMPSIAFVFSGQGIYYAGIGHDLLENWPPYAREMHRLDALCVRHGFPSILPAFHPTRPAGGRLANISSSLNPDPLMAQLASVCVQMALVYLWKSLGVTPTLVIGASLGEYAALHAAGALSASDTIYLVGQRAKLMMELCTPNTHAMLAVQATEEELAQCVASARVKDGDSDGPASAYKYDYEVACINARRSLTIAATRPATASIKAALEAQGYRGTELNLPYAFHSFHMDPILPQWREITQQVPLRPLSVPLLSPLLAHTLPQHAQLPPSYLADATRGSVRFAAALERAQQEALIGAHTVFVEVGIHPTYSGAVRATVNTADTDTATAPTIVSSLRSDQDNWHTLAGSMATLYEAGVLLDWNEWFKPFEPQLRLLDLPGYAWHLKNYWIQHNGDWLLWKDKAVEKGTETSMFAGLSFRAPLLHRMVEETFWDAGGRVVMESDVHSDELVALAEGHKMCGRPVMSVFSYPDMALSLARYMLAKITNASNKANSATAAMNFGNVRILEGLLPRKDRSRAQHLRIHMEATSPAHMEVSFQRVAPGESAGTTLLATGTVSTGDAYSWLTEWARMAHLVRSRIDALHEFAQQGRADRLTGETVYRLFKSSIVDYAAAYRGIQAAVVCGTEAVAEVVVSPAESWWTAPPHHVDSIAHVAGFVMNAGAGRAQGIDIDNVNTAYVMEGWGSMRFGRALVPGRRYRSYVRMAARTADDAGAAGLFSGDVYVLDVDDDSTIIGVVGGVTLRPLPRILMRRFFDPPDEVEDVHKENMPTARSSQAIASGGAPDSSSSSVTSSTASSSSIVTSPTPDSDPSACKPNSKASKALALLAAETGIPVAELTDETCLASMGIDSLLSLVLVEKFALELGVHLPASFFIEFPTVPSSLRSITYLRKLATTTKDMAHTEPPISRSAQRPVPSSPIPPSKLLAALRCIAKWISSHASNENATALAFGGKGGVVVNNLGDRGLSGTGSHAAGRLALQSSCLFTCFMPSRKPWSGPHWGRIMARADSDGASDCSD</sequence>
<feature type="region of interest" description="N-terminal hotdog fold" evidence="4">
    <location>
        <begin position="1355"/>
        <end position="1494"/>
    </location>
</feature>
<evidence type="ECO:0000256" key="2">
    <source>
        <dbReference type="ARBA" id="ARBA00022553"/>
    </source>
</evidence>
<dbReference type="InterPro" id="IPR032088">
    <property type="entry name" value="SAT"/>
</dbReference>
<dbReference type="PROSITE" id="PS52004">
    <property type="entry name" value="KS3_2"/>
    <property type="match status" value="1"/>
</dbReference>
<dbReference type="Pfam" id="PF00550">
    <property type="entry name" value="PP-binding"/>
    <property type="match status" value="1"/>
</dbReference>
<dbReference type="PANTHER" id="PTHR43775:SF37">
    <property type="entry name" value="SI:DKEY-61P9.11"/>
    <property type="match status" value="1"/>
</dbReference>
<comment type="caution">
    <text evidence="9">The sequence shown here is derived from an EMBL/GenBank/DDBJ whole genome shotgun (WGS) entry which is preliminary data.</text>
</comment>
<evidence type="ECO:0000259" key="7">
    <source>
        <dbReference type="PROSITE" id="PS52004"/>
    </source>
</evidence>
<dbReference type="InterPro" id="IPR016035">
    <property type="entry name" value="Acyl_Trfase/lysoPLipase"/>
</dbReference>
<dbReference type="SUPFAM" id="SSF52151">
    <property type="entry name" value="FabD/lysophospholipase-like"/>
    <property type="match status" value="1"/>
</dbReference>
<evidence type="ECO:0000256" key="1">
    <source>
        <dbReference type="ARBA" id="ARBA00022450"/>
    </source>
</evidence>
<dbReference type="InterPro" id="IPR016039">
    <property type="entry name" value="Thiolase-like"/>
</dbReference>
<dbReference type="InterPro" id="IPR030918">
    <property type="entry name" value="PT_fungal_PKS"/>
</dbReference>
<dbReference type="Pfam" id="PF02801">
    <property type="entry name" value="Ketoacyl-synt_C"/>
    <property type="match status" value="1"/>
</dbReference>
<evidence type="ECO:0000259" key="8">
    <source>
        <dbReference type="PROSITE" id="PS52019"/>
    </source>
</evidence>
<proteinExistence type="predicted"/>
<dbReference type="GO" id="GO:0004312">
    <property type="term" value="F:fatty acid synthase activity"/>
    <property type="evidence" value="ECO:0007669"/>
    <property type="project" value="TreeGrafter"/>
</dbReference>
<keyword evidence="3" id="KW-0808">Transferase</keyword>
<dbReference type="Pfam" id="PF14765">
    <property type="entry name" value="PS-DH"/>
    <property type="match status" value="1"/>
</dbReference>
<evidence type="ECO:0000313" key="9">
    <source>
        <dbReference type="EMBL" id="RDW65922.1"/>
    </source>
</evidence>
<dbReference type="Pfam" id="PF00698">
    <property type="entry name" value="Acyl_transf_1"/>
    <property type="match status" value="1"/>
</dbReference>
<protein>
    <submittedName>
        <fullName evidence="9">Uncharacterized protein</fullName>
    </submittedName>
</protein>
<dbReference type="GeneID" id="38120031"/>
<dbReference type="Gene3D" id="3.30.70.3290">
    <property type="match status" value="1"/>
</dbReference>
<organism evidence="9 10">
    <name type="scientific">Aspergillus mulundensis</name>
    <dbReference type="NCBI Taxonomy" id="1810919"/>
    <lineage>
        <taxon>Eukaryota</taxon>
        <taxon>Fungi</taxon>
        <taxon>Dikarya</taxon>
        <taxon>Ascomycota</taxon>
        <taxon>Pezizomycotina</taxon>
        <taxon>Eurotiomycetes</taxon>
        <taxon>Eurotiomycetidae</taxon>
        <taxon>Eurotiales</taxon>
        <taxon>Aspergillaceae</taxon>
        <taxon>Aspergillus</taxon>
        <taxon>Aspergillus subgen. Nidulantes</taxon>
    </lineage>
</organism>
<dbReference type="InterPro" id="IPR049551">
    <property type="entry name" value="PKS_DH_C"/>
</dbReference>
<dbReference type="SUPFAM" id="SSF53901">
    <property type="entry name" value="Thiolase-like"/>
    <property type="match status" value="1"/>
</dbReference>
<dbReference type="Gene3D" id="3.10.129.110">
    <property type="entry name" value="Polyketide synthase dehydratase"/>
    <property type="match status" value="1"/>
</dbReference>
<dbReference type="InterPro" id="IPR036736">
    <property type="entry name" value="ACP-like_sf"/>
</dbReference>
<dbReference type="OrthoDB" id="329835at2759"/>
<dbReference type="Gene3D" id="3.40.47.10">
    <property type="match status" value="1"/>
</dbReference>
<feature type="domain" description="PKS/mFAS DH" evidence="8">
    <location>
        <begin position="1355"/>
        <end position="1681"/>
    </location>
</feature>
<dbReference type="SMART" id="SM00827">
    <property type="entry name" value="PKS_AT"/>
    <property type="match status" value="1"/>
</dbReference>
<dbReference type="InterPro" id="IPR049900">
    <property type="entry name" value="PKS_mFAS_DH"/>
</dbReference>
<dbReference type="PROSITE" id="PS52019">
    <property type="entry name" value="PKS_MFAS_DH"/>
    <property type="match status" value="1"/>
</dbReference>
<name>A0A3D8QVW7_9EURO</name>
<dbReference type="InterPro" id="IPR014031">
    <property type="entry name" value="Ketoacyl_synth_C"/>
</dbReference>
<dbReference type="EMBL" id="PVWQ01000013">
    <property type="protein sequence ID" value="RDW65922.1"/>
    <property type="molecule type" value="Genomic_DNA"/>
</dbReference>
<keyword evidence="2" id="KW-0597">Phosphoprotein</keyword>
<evidence type="ECO:0000256" key="3">
    <source>
        <dbReference type="ARBA" id="ARBA00022679"/>
    </source>
</evidence>